<dbReference type="PANTHER" id="PTHR45036">
    <property type="entry name" value="METHYLTRANSFERASE LIKE 7B"/>
    <property type="match status" value="1"/>
</dbReference>
<dbReference type="RefSeq" id="WP_008527792.1">
    <property type="nucleotide sequence ID" value="NC_021921.1"/>
</dbReference>
<reference evidence="2 5" key="3">
    <citation type="journal article" date="2014" name="Environ. Microbiol.">
        <title>Halorhabdus tiamatea: proteogenomics and glycosidase activity measurements identify the first cultivated euryarchaeon from a deep-sea anoxic brine lake as potential polysaccharide degrader.</title>
        <authorList>
            <person name="Werner J."/>
            <person name="Ferrer M."/>
            <person name="Michel G."/>
            <person name="Mann A.J."/>
            <person name="Huang S."/>
            <person name="Juarez S."/>
            <person name="Ciordia S."/>
            <person name="Albar J.P."/>
            <person name="Alcaide M."/>
            <person name="La Cono V."/>
            <person name="Yakimov M.M."/>
            <person name="Antunes A."/>
            <person name="Taborda M."/>
            <person name="Da Costa M.S."/>
            <person name="Amann R.I."/>
            <person name="Gloeckner F.O."/>
            <person name="Golyshina O.V."/>
            <person name="Golyshin P.N."/>
            <person name="Teeling H."/>
        </authorList>
    </citation>
    <scope>NUCLEOTIDE SEQUENCE [LARGE SCALE GENOMIC DNA]</scope>
    <source>
        <strain evidence="5">SARL4B</strain>
        <strain evidence="2">Type strain: SARL4B</strain>
    </source>
</reference>
<dbReference type="GO" id="GO:0032259">
    <property type="term" value="P:methylation"/>
    <property type="evidence" value="ECO:0007669"/>
    <property type="project" value="UniProtKB-KW"/>
</dbReference>
<dbReference type="PANTHER" id="PTHR45036:SF1">
    <property type="entry name" value="METHYLTRANSFERASE LIKE 7A"/>
    <property type="match status" value="1"/>
</dbReference>
<dbReference type="AlphaFoldDB" id="F7PNZ4"/>
<dbReference type="EC" id="2.1.1.163" evidence="3"/>
<dbReference type="KEGG" id="hti:HTIA_1485"/>
<dbReference type="PATRIC" id="fig|1033806.12.peg.1473"/>
<dbReference type="EMBL" id="AFNT02000035">
    <property type="protein sequence ID" value="ERJ05342.1"/>
    <property type="molecule type" value="Genomic_DNA"/>
</dbReference>
<organism evidence="3 4">
    <name type="scientific">Halorhabdus tiamatea SARL4B</name>
    <dbReference type="NCBI Taxonomy" id="1033806"/>
    <lineage>
        <taxon>Archaea</taxon>
        <taxon>Methanobacteriati</taxon>
        <taxon>Methanobacteriota</taxon>
        <taxon>Stenosarchaea group</taxon>
        <taxon>Halobacteria</taxon>
        <taxon>Halobacteriales</taxon>
        <taxon>Haloarculaceae</taxon>
        <taxon>Halorhabdus</taxon>
    </lineage>
</organism>
<dbReference type="CDD" id="cd02440">
    <property type="entry name" value="AdoMet_MTases"/>
    <property type="match status" value="1"/>
</dbReference>
<proteinExistence type="predicted"/>
<dbReference type="Pfam" id="PF08241">
    <property type="entry name" value="Methyltransf_11"/>
    <property type="match status" value="1"/>
</dbReference>
<protein>
    <submittedName>
        <fullName evidence="2">Methyltransferase type 11</fullName>
    </submittedName>
    <submittedName>
        <fullName evidence="3">Ubiquinone-menaquinone biosynthesis methyltransferase protein</fullName>
        <ecNumber evidence="3">2.1.1.163</ecNumber>
    </submittedName>
</protein>
<dbReference type="InterPro" id="IPR052356">
    <property type="entry name" value="Thiol_S-MT"/>
</dbReference>
<reference evidence="3 4" key="2">
    <citation type="journal article" date="2013" name="PLoS ONE">
        <title>INDIGO - INtegrated Data Warehouse of MIcrobial GenOmes with Examples from the Red Sea Extremophiles.</title>
        <authorList>
            <person name="Alam I."/>
            <person name="Antunes A."/>
            <person name="Kamau A.A."/>
            <person name="Ba Alawi W."/>
            <person name="Kalkatawi M."/>
            <person name="Stingl U."/>
            <person name="Bajic V.B."/>
        </authorList>
    </citation>
    <scope>NUCLEOTIDE SEQUENCE [LARGE SCALE GENOMIC DNA]</scope>
    <source>
        <strain evidence="3 4">SARL4B</strain>
    </source>
</reference>
<dbReference type="GO" id="GO:0008757">
    <property type="term" value="F:S-adenosylmethionine-dependent methyltransferase activity"/>
    <property type="evidence" value="ECO:0007669"/>
    <property type="project" value="InterPro"/>
</dbReference>
<evidence type="ECO:0000313" key="3">
    <source>
        <dbReference type="EMBL" id="ERJ05342.1"/>
    </source>
</evidence>
<sequence>MSESDPAHPLFAAIYDPAMAHAERTILEPHREYLAKGLSGTVLDLGAGTGAMFPYFDEAATVHATEPDRHMRRRARERVQDGERVELHDAGAADLPFPDDHFDAVVSSMVFCTVPDVEGALSEVRRVLRPGGEFRFLEHVADDGWRERVQTAVAPAWKRVAGGCHLTRRTASRFAGDDAFDVVEMDRFELGVTPVRPFVRGRLRRRT</sequence>
<keyword evidence="3" id="KW-0489">Methyltransferase</keyword>
<dbReference type="STRING" id="1033806.HTIA_1485"/>
<dbReference type="Proteomes" id="UP000003861">
    <property type="component" value="Unassembled WGS sequence"/>
</dbReference>
<dbReference type="HOGENOM" id="CLU_037990_7_4_2"/>
<keyword evidence="3" id="KW-0830">Ubiquinone</keyword>
<keyword evidence="3" id="KW-0808">Transferase</keyword>
<dbReference type="EMBL" id="HF571520">
    <property type="protein sequence ID" value="CCQ33612.1"/>
    <property type="molecule type" value="Genomic_DNA"/>
</dbReference>
<accession>F7PNZ4</accession>
<gene>
    <name evidence="3" type="ORF">HLRTI_002647</name>
    <name evidence="2" type="ORF">HTIA_1485</name>
</gene>
<dbReference type="OrthoDB" id="147504at2157"/>
<dbReference type="InterPro" id="IPR029063">
    <property type="entry name" value="SAM-dependent_MTases_sf"/>
</dbReference>
<evidence type="ECO:0000259" key="1">
    <source>
        <dbReference type="Pfam" id="PF08241"/>
    </source>
</evidence>
<dbReference type="InterPro" id="IPR013216">
    <property type="entry name" value="Methyltransf_11"/>
</dbReference>
<dbReference type="Proteomes" id="UP000015381">
    <property type="component" value="Chromosome I"/>
</dbReference>
<reference evidence="3 4" key="1">
    <citation type="journal article" date="2011" name="J. Bacteriol.">
        <title>Genome sequence of Halorhabdus tiamatea, the first archaeon isolated from a deep-sea anoxic brine lake.</title>
        <authorList>
            <person name="Antunes A."/>
            <person name="Alam I."/>
            <person name="Bajic V.B."/>
            <person name="Stingl U."/>
        </authorList>
    </citation>
    <scope>NUCLEOTIDE SEQUENCE [LARGE SCALE GENOMIC DNA]</scope>
    <source>
        <strain evidence="3 4">SARL4B</strain>
    </source>
</reference>
<feature type="domain" description="Methyltransferase type 11" evidence="1">
    <location>
        <begin position="43"/>
        <end position="135"/>
    </location>
</feature>
<name>F7PNZ4_9EURY</name>
<keyword evidence="5" id="KW-1185">Reference proteome</keyword>
<dbReference type="GeneID" id="23799961"/>
<evidence type="ECO:0000313" key="5">
    <source>
        <dbReference type="Proteomes" id="UP000015381"/>
    </source>
</evidence>
<dbReference type="GO" id="GO:0043770">
    <property type="term" value="F:demethylmenaquinone methyltransferase activity"/>
    <property type="evidence" value="ECO:0007669"/>
    <property type="project" value="UniProtKB-EC"/>
</dbReference>
<dbReference type="SUPFAM" id="SSF53335">
    <property type="entry name" value="S-adenosyl-L-methionine-dependent methyltransferases"/>
    <property type="match status" value="1"/>
</dbReference>
<dbReference type="Gene3D" id="3.40.50.150">
    <property type="entry name" value="Vaccinia Virus protein VP39"/>
    <property type="match status" value="1"/>
</dbReference>
<evidence type="ECO:0000313" key="4">
    <source>
        <dbReference type="Proteomes" id="UP000003861"/>
    </source>
</evidence>
<evidence type="ECO:0000313" key="2">
    <source>
        <dbReference type="EMBL" id="CCQ33612.1"/>
    </source>
</evidence>
<dbReference type="eggNOG" id="arCOG04347">
    <property type="taxonomic scope" value="Archaea"/>
</dbReference>